<dbReference type="Proteomes" id="UP001299608">
    <property type="component" value="Unassembled WGS sequence"/>
</dbReference>
<accession>A0AAX1SE85</accession>
<protein>
    <submittedName>
        <fullName evidence="4">Metallophosphoesterase</fullName>
    </submittedName>
</protein>
<dbReference type="PROSITE" id="PS51257">
    <property type="entry name" value="PROKAR_LIPOPROTEIN"/>
    <property type="match status" value="1"/>
</dbReference>
<reference evidence="5" key="2">
    <citation type="submission" date="2020-02" db="EMBL/GenBank/DDBJ databases">
        <authorList>
            <person name="Littmann E."/>
            <person name="Sorbara M."/>
        </authorList>
    </citation>
    <scope>NUCLEOTIDE SEQUENCE</scope>
    <source>
        <strain evidence="5">MSK.1.17</strain>
    </source>
</reference>
<dbReference type="PANTHER" id="PTHR31302:SF31">
    <property type="entry name" value="PHOSPHODIESTERASE YAEI"/>
    <property type="match status" value="1"/>
</dbReference>
<evidence type="ECO:0000259" key="3">
    <source>
        <dbReference type="Pfam" id="PF00149"/>
    </source>
</evidence>
<dbReference type="GO" id="GO:0016020">
    <property type="term" value="C:membrane"/>
    <property type="evidence" value="ECO:0007669"/>
    <property type="project" value="GOC"/>
</dbReference>
<dbReference type="Proteomes" id="UP000669239">
    <property type="component" value="Unassembled WGS sequence"/>
</dbReference>
<evidence type="ECO:0000256" key="2">
    <source>
        <dbReference type="ARBA" id="ARBA00022801"/>
    </source>
</evidence>
<keyword evidence="2" id="KW-0378">Hydrolase</keyword>
<proteinExistence type="predicted"/>
<dbReference type="InterPro" id="IPR004843">
    <property type="entry name" value="Calcineurin-like_PHP"/>
</dbReference>
<evidence type="ECO:0000313" key="4">
    <source>
        <dbReference type="EMBL" id="MCG4746395.1"/>
    </source>
</evidence>
<dbReference type="InterPro" id="IPR029052">
    <property type="entry name" value="Metallo-depent_PP-like"/>
</dbReference>
<evidence type="ECO:0000313" key="5">
    <source>
        <dbReference type="EMBL" id="NSJ51240.1"/>
    </source>
</evidence>
<evidence type="ECO:0000313" key="6">
    <source>
        <dbReference type="Proteomes" id="UP000669239"/>
    </source>
</evidence>
<dbReference type="GeneID" id="97207711"/>
<dbReference type="EMBL" id="JAAITT010000037">
    <property type="protein sequence ID" value="NSJ51240.1"/>
    <property type="molecule type" value="Genomic_DNA"/>
</dbReference>
<dbReference type="AlphaFoldDB" id="A0AAX1SE85"/>
<dbReference type="RefSeq" id="WP_117562369.1">
    <property type="nucleotide sequence ID" value="NZ_BAABZL010000001.1"/>
</dbReference>
<dbReference type="GO" id="GO:0046872">
    <property type="term" value="F:metal ion binding"/>
    <property type="evidence" value="ECO:0007669"/>
    <property type="project" value="UniProtKB-KW"/>
</dbReference>
<dbReference type="Gene3D" id="3.60.21.10">
    <property type="match status" value="1"/>
</dbReference>
<sequence length="299" mass="33764">MWREAAVLAGAAGCACLALSEYEKKHFSVEAAAIVSDKIYRDRTIVFLSDLHNNEFGCTNQKLVQAIHGLKPDAVLCGGDMMVSKKGSRDIQVPLRLFEQLAARYPVFYGNGNHENRMTWRRDIYGNLYEEYKGALQKMGVTYLEDDTVPLGEDILITGVDLDQDFYRKALYQKLPDMERGYLRKKLGPAGEPGDRFRILLAHSPLYFEAYADWGADLTLSGHFHGGTIRIPGLGGVMTPQYQFFLPWCAGDFERDGKRMIVSRGLGTHSINIRLNNRPQLAVIYLKKKQGMFEKADNL</sequence>
<dbReference type="Pfam" id="PF00149">
    <property type="entry name" value="Metallophos"/>
    <property type="match status" value="1"/>
</dbReference>
<feature type="domain" description="Calcineurin-like phosphoesterase" evidence="3">
    <location>
        <begin position="44"/>
        <end position="226"/>
    </location>
</feature>
<dbReference type="PANTHER" id="PTHR31302">
    <property type="entry name" value="TRANSMEMBRANE PROTEIN WITH METALLOPHOSPHOESTERASE DOMAIN-RELATED"/>
    <property type="match status" value="1"/>
</dbReference>
<dbReference type="SUPFAM" id="SSF56300">
    <property type="entry name" value="Metallo-dependent phosphatases"/>
    <property type="match status" value="1"/>
</dbReference>
<evidence type="ECO:0000313" key="7">
    <source>
        <dbReference type="Proteomes" id="UP001299608"/>
    </source>
</evidence>
<reference evidence="5 6" key="1">
    <citation type="journal article" date="2020" name="Cell Host Microbe">
        <title>Functional and Genomic Variation between Human-Derived Isolates of Lachnospiraceae Reveals Inter- and Intra-Species Diversity.</title>
        <authorList>
            <person name="Sorbara M.T."/>
            <person name="Littmann E.R."/>
            <person name="Fontana E."/>
            <person name="Moody T.U."/>
            <person name="Kohout C.E."/>
            <person name="Gjonbalaj M."/>
            <person name="Eaton V."/>
            <person name="Seok R."/>
            <person name="Leiner I.M."/>
            <person name="Pamer E.G."/>
        </authorList>
    </citation>
    <scope>NUCLEOTIDE SEQUENCE [LARGE SCALE GENOMIC DNA]</scope>
    <source>
        <strain evidence="5 6">MSK.1.17</strain>
    </source>
</reference>
<evidence type="ECO:0000256" key="1">
    <source>
        <dbReference type="ARBA" id="ARBA00022723"/>
    </source>
</evidence>
<dbReference type="InterPro" id="IPR051158">
    <property type="entry name" value="Metallophosphoesterase_sf"/>
</dbReference>
<dbReference type="EMBL" id="JAKNGE010000015">
    <property type="protein sequence ID" value="MCG4746395.1"/>
    <property type="molecule type" value="Genomic_DNA"/>
</dbReference>
<keyword evidence="6" id="KW-1185">Reference proteome</keyword>
<dbReference type="GO" id="GO:0008758">
    <property type="term" value="F:UDP-2,3-diacylglucosamine hydrolase activity"/>
    <property type="evidence" value="ECO:0007669"/>
    <property type="project" value="TreeGrafter"/>
</dbReference>
<dbReference type="GO" id="GO:0009245">
    <property type="term" value="P:lipid A biosynthetic process"/>
    <property type="evidence" value="ECO:0007669"/>
    <property type="project" value="TreeGrafter"/>
</dbReference>
<reference evidence="4" key="3">
    <citation type="submission" date="2022-01" db="EMBL/GenBank/DDBJ databases">
        <title>Collection of gut derived symbiotic bacterial strains cultured from healthy donors.</title>
        <authorList>
            <person name="Lin H."/>
            <person name="Kohout C."/>
            <person name="Waligurski E."/>
            <person name="Pamer E.G."/>
        </authorList>
    </citation>
    <scope>NUCLEOTIDE SEQUENCE</scope>
    <source>
        <strain evidence="4">DFI.6.55</strain>
    </source>
</reference>
<gene>
    <name evidence="5" type="ORF">G5B36_21375</name>
    <name evidence="4" type="ORF">L0N08_13310</name>
</gene>
<comment type="caution">
    <text evidence="4">The sequence shown here is derived from an EMBL/GenBank/DDBJ whole genome shotgun (WGS) entry which is preliminary data.</text>
</comment>
<organism evidence="4 7">
    <name type="scientific">Enterocloster aldenensis</name>
    <dbReference type="NCBI Taxonomy" id="358742"/>
    <lineage>
        <taxon>Bacteria</taxon>
        <taxon>Bacillati</taxon>
        <taxon>Bacillota</taxon>
        <taxon>Clostridia</taxon>
        <taxon>Lachnospirales</taxon>
        <taxon>Lachnospiraceae</taxon>
        <taxon>Enterocloster</taxon>
    </lineage>
</organism>
<keyword evidence="1" id="KW-0479">Metal-binding</keyword>
<name>A0AAX1SE85_9FIRM</name>